<evidence type="ECO:0000313" key="1">
    <source>
        <dbReference type="EMBL" id="RYR09544.1"/>
    </source>
</evidence>
<comment type="caution">
    <text evidence="1">The sequence shown here is derived from an EMBL/GenBank/DDBJ whole genome shotgun (WGS) entry which is preliminary data.</text>
</comment>
<sequence>MAAVCASATKETKIAAIIFPTAGNQIKKRAKSPQYLVTHLTKFRALNFFSTTNAVPPSIITPSVSVRTTEPPPSCSSSSSLLSSSSSTFAEQPPQKSFFFFSSPVSCLLCLSVGYHPAPPRPSSSPPYNLNQNRATPVLACSDAAAAGHCHCIPLSYALALFFDSEVKPKSKLSSFESKSQNLNHLRRLKDETLAMKCNSFMLRDWYQPGCQPPAEEIAPISISLFNRSKVSWACRISLPIVDIFSKHCLYRKATASFSSFSSARLFLRDLASISALSICSFNILLFSSTFEVDNKPISSKGELQHAGATCSSVCPHHCASPSPFIPTQFWLAYLLSAIAIISSSQCFQCDSDPSTWSYINDHVHFHIGHHQSKATQELFLSDFLQTVKVGDVGPILDLMAVVLENISTSTLLARTTISDVYQTAKLISSVPNVSYQKKTSIPT</sequence>
<dbReference type="InterPro" id="IPR055296">
    <property type="entry name" value="SRL2-like"/>
</dbReference>
<dbReference type="Proteomes" id="UP000289738">
    <property type="component" value="Chromosome B05"/>
</dbReference>
<dbReference type="PANTHER" id="PTHR46087:SF1">
    <property type="entry name" value="ARM REPEAT SUPERFAMILY PROTEIN"/>
    <property type="match status" value="1"/>
</dbReference>
<dbReference type="AlphaFoldDB" id="A0A444Z5U5"/>
<dbReference type="PANTHER" id="PTHR46087">
    <property type="entry name" value="PUTATIVE, EXPRESSED-RELATED"/>
    <property type="match status" value="1"/>
</dbReference>
<dbReference type="STRING" id="3818.A0A444Z5U5"/>
<gene>
    <name evidence="1" type="ORF">Ahy_B05g077890</name>
</gene>
<accession>A0A444Z5U5</accession>
<name>A0A444Z5U5_ARAHY</name>
<evidence type="ECO:0000313" key="2">
    <source>
        <dbReference type="Proteomes" id="UP000289738"/>
    </source>
</evidence>
<keyword evidence="2" id="KW-1185">Reference proteome</keyword>
<reference evidence="1 2" key="1">
    <citation type="submission" date="2019-01" db="EMBL/GenBank/DDBJ databases">
        <title>Sequencing of cultivated peanut Arachis hypogaea provides insights into genome evolution and oil improvement.</title>
        <authorList>
            <person name="Chen X."/>
        </authorList>
    </citation>
    <scope>NUCLEOTIDE SEQUENCE [LARGE SCALE GENOMIC DNA]</scope>
    <source>
        <strain evidence="2">cv. Fuhuasheng</strain>
        <tissue evidence="1">Leaves</tissue>
    </source>
</reference>
<dbReference type="EMBL" id="SDMP01000015">
    <property type="protein sequence ID" value="RYR09544.1"/>
    <property type="molecule type" value="Genomic_DNA"/>
</dbReference>
<proteinExistence type="predicted"/>
<protein>
    <submittedName>
        <fullName evidence="1">Uncharacterized protein</fullName>
    </submittedName>
</protein>
<organism evidence="1 2">
    <name type="scientific">Arachis hypogaea</name>
    <name type="common">Peanut</name>
    <dbReference type="NCBI Taxonomy" id="3818"/>
    <lineage>
        <taxon>Eukaryota</taxon>
        <taxon>Viridiplantae</taxon>
        <taxon>Streptophyta</taxon>
        <taxon>Embryophyta</taxon>
        <taxon>Tracheophyta</taxon>
        <taxon>Spermatophyta</taxon>
        <taxon>Magnoliopsida</taxon>
        <taxon>eudicotyledons</taxon>
        <taxon>Gunneridae</taxon>
        <taxon>Pentapetalae</taxon>
        <taxon>rosids</taxon>
        <taxon>fabids</taxon>
        <taxon>Fabales</taxon>
        <taxon>Fabaceae</taxon>
        <taxon>Papilionoideae</taxon>
        <taxon>50 kb inversion clade</taxon>
        <taxon>dalbergioids sensu lato</taxon>
        <taxon>Dalbergieae</taxon>
        <taxon>Pterocarpus clade</taxon>
        <taxon>Arachis</taxon>
    </lineage>
</organism>